<dbReference type="RefSeq" id="WP_051724757.1">
    <property type="nucleotide sequence ID" value="NZ_JBHEZZ010000034.1"/>
</dbReference>
<keyword evidence="1" id="KW-0732">Signal</keyword>
<evidence type="ECO:0000313" key="2">
    <source>
        <dbReference type="EMBL" id="MFC1406822.1"/>
    </source>
</evidence>
<dbReference type="Proteomes" id="UP001592528">
    <property type="component" value="Unassembled WGS sequence"/>
</dbReference>
<evidence type="ECO:0000313" key="3">
    <source>
        <dbReference type="Proteomes" id="UP001592528"/>
    </source>
</evidence>
<protein>
    <recommendedName>
        <fullName evidence="4">Beta-xylosidase</fullName>
    </recommendedName>
</protein>
<feature type="chain" id="PRO_5045140665" description="Beta-xylosidase" evidence="1">
    <location>
        <begin position="33"/>
        <end position="739"/>
    </location>
</feature>
<dbReference type="Gene3D" id="3.20.20.80">
    <property type="entry name" value="Glycosidases"/>
    <property type="match status" value="1"/>
</dbReference>
<evidence type="ECO:0000256" key="1">
    <source>
        <dbReference type="SAM" id="SignalP"/>
    </source>
</evidence>
<gene>
    <name evidence="2" type="ORF">ACEZDJ_36610</name>
</gene>
<comment type="caution">
    <text evidence="2">The sequence shown here is derived from an EMBL/GenBank/DDBJ whole genome shotgun (WGS) entry which is preliminary data.</text>
</comment>
<dbReference type="SUPFAM" id="SSF51445">
    <property type="entry name" value="(Trans)glycosidases"/>
    <property type="match status" value="1"/>
</dbReference>
<accession>A0ABV6UZK5</accession>
<reference evidence="2 3" key="1">
    <citation type="submission" date="2024-09" db="EMBL/GenBank/DDBJ databases">
        <authorList>
            <person name="Lee S.D."/>
        </authorList>
    </citation>
    <scope>NUCLEOTIDE SEQUENCE [LARGE SCALE GENOMIC DNA]</scope>
    <source>
        <strain evidence="2 3">N1-5</strain>
    </source>
</reference>
<evidence type="ECO:0008006" key="4">
    <source>
        <dbReference type="Google" id="ProtNLM"/>
    </source>
</evidence>
<dbReference type="Gene3D" id="2.60.120.260">
    <property type="entry name" value="Galactose-binding domain-like"/>
    <property type="match status" value="2"/>
</dbReference>
<feature type="signal peptide" evidence="1">
    <location>
        <begin position="1"/>
        <end position="32"/>
    </location>
</feature>
<keyword evidence="3" id="KW-1185">Reference proteome</keyword>
<dbReference type="InterPro" id="IPR017853">
    <property type="entry name" value="GH"/>
</dbReference>
<name>A0ABV6UZK5_9ACTN</name>
<sequence>MNTGRLRSAVLALLASSALACAFLAAPAPAHASAADTTVSVDLSQPGAAPTHAGAGFLYGLTQDGSGPADSLLQPLQADLFRGGGARIAGGGWIGDGYTAGAGYRVRINSALSQAKRVTTAPYNGTYHLLVSDLYGADTTQPTNTVYPCDNGNCANWTAFIDQVVADVQASGVKVSYDIWNEPDGTGFWQRGVNSAQYYQMWDTAVREIRRLVPSAPIVGPSYSGYNHSWLDSWLGQTKADGTLPNVLNWHFGTDPAADAADASSLMSAHGIPAIPMTINEYLFSQQQNSAYSAWFLDRLAVSGVTAAAHAIWSDCCGAGTLDSLLTGSGSSQQPSGQWWVYQAYAQLTGVRAASSNSGGMAVFATEDQSRGRATALLGNNSGQTGTTTVTINGLSATPWLLSGGTVHVTVQRIPDQSQLVTPITVTDTALTPSNGSISVPVNVVSGTDAYTVTLSPNGVAPTPPPVATTTVDANSTGAGIDQFSYSSGWGVANGISDMYAGTANWTQTAGSTAQFQFQGSQVALHAVRDTDQGIMTVSVDGSAPVTVDDDAATRNASGIVWTSPVLASGAHTLTVTATGNRNPSSSGSTIALDSADVLQTQSSGTTVTVDGNATGTGVDQFSYSSGWGLANGISDMYDGTANWSQTAGSTVTFTFSGTRVALHAVRDVDQEMIAVSLDGGAETVVDDYSPTRNASGVVWTSPTLAAGTHTLHIRVTGNHNPSSSGFNVAVDSADVTTG</sequence>
<proteinExistence type="predicted"/>
<dbReference type="EMBL" id="JBHEZZ010000034">
    <property type="protein sequence ID" value="MFC1406822.1"/>
    <property type="molecule type" value="Genomic_DNA"/>
</dbReference>
<dbReference type="PROSITE" id="PS51257">
    <property type="entry name" value="PROKAR_LIPOPROTEIN"/>
    <property type="match status" value="1"/>
</dbReference>
<organism evidence="2 3">
    <name type="scientific">Streptacidiphilus cavernicola</name>
    <dbReference type="NCBI Taxonomy" id="3342716"/>
    <lineage>
        <taxon>Bacteria</taxon>
        <taxon>Bacillati</taxon>
        <taxon>Actinomycetota</taxon>
        <taxon>Actinomycetes</taxon>
        <taxon>Kitasatosporales</taxon>
        <taxon>Streptomycetaceae</taxon>
        <taxon>Streptacidiphilus</taxon>
    </lineage>
</organism>